<evidence type="ECO:0000313" key="3">
    <source>
        <dbReference type="Proteomes" id="UP001336122"/>
    </source>
</evidence>
<keyword evidence="3" id="KW-1185">Reference proteome</keyword>
<feature type="transmembrane region" description="Helical" evidence="1">
    <location>
        <begin position="29"/>
        <end position="50"/>
    </location>
</feature>
<reference evidence="2 3" key="1">
    <citation type="submission" date="2023-03" db="EMBL/GenBank/DDBJ databases">
        <title>Bacillus Genome Sequencing.</title>
        <authorList>
            <person name="Dunlap C."/>
        </authorList>
    </citation>
    <scope>NUCLEOTIDE SEQUENCE [LARGE SCALE GENOMIC DNA]</scope>
    <source>
        <strain evidence="2 3">NRS-319</strain>
    </source>
</reference>
<keyword evidence="1" id="KW-0812">Transmembrane</keyword>
<dbReference type="EMBL" id="JARTIK010000001">
    <property type="protein sequence ID" value="MED4676507.1"/>
    <property type="molecule type" value="Genomic_DNA"/>
</dbReference>
<evidence type="ECO:0000256" key="1">
    <source>
        <dbReference type="SAM" id="Phobius"/>
    </source>
</evidence>
<protein>
    <submittedName>
        <fullName evidence="2">Uncharacterized protein</fullName>
    </submittedName>
</protein>
<organism evidence="2 3">
    <name type="scientific">Bacillus nitratireducens</name>
    <dbReference type="NCBI Taxonomy" id="2026193"/>
    <lineage>
        <taxon>Bacteria</taxon>
        <taxon>Bacillati</taxon>
        <taxon>Bacillota</taxon>
        <taxon>Bacilli</taxon>
        <taxon>Bacillales</taxon>
        <taxon>Bacillaceae</taxon>
        <taxon>Bacillus</taxon>
        <taxon>Bacillus cereus group</taxon>
    </lineage>
</organism>
<name>A0ABU6P5C1_9BACI</name>
<keyword evidence="1" id="KW-0472">Membrane</keyword>
<dbReference type="Proteomes" id="UP001336122">
    <property type="component" value="Unassembled WGS sequence"/>
</dbReference>
<sequence length="53" mass="6032">MLKKFAVNILFMLVILCLAIEFLPNKNPYIFVGVTGCILAIGLYVINHFFKNN</sequence>
<proteinExistence type="predicted"/>
<evidence type="ECO:0000313" key="2">
    <source>
        <dbReference type="EMBL" id="MED4676507.1"/>
    </source>
</evidence>
<accession>A0ABU6P5C1</accession>
<dbReference type="RefSeq" id="WP_000913373.1">
    <property type="nucleotide sequence ID" value="NZ_JARTIK010000001.1"/>
</dbReference>
<comment type="caution">
    <text evidence="2">The sequence shown here is derived from an EMBL/GenBank/DDBJ whole genome shotgun (WGS) entry which is preliminary data.</text>
</comment>
<gene>
    <name evidence="2" type="ORF">P9485_01350</name>
</gene>
<keyword evidence="1" id="KW-1133">Transmembrane helix</keyword>